<keyword evidence="1" id="KW-0732">Signal</keyword>
<accession>A0A073K8X4</accession>
<protein>
    <submittedName>
        <fullName evidence="2">Uncharacterized protein</fullName>
    </submittedName>
</protein>
<organism evidence="2 3">
    <name type="scientific">Bacillus manliponensis</name>
    <dbReference type="NCBI Taxonomy" id="574376"/>
    <lineage>
        <taxon>Bacteria</taxon>
        <taxon>Bacillati</taxon>
        <taxon>Bacillota</taxon>
        <taxon>Bacilli</taxon>
        <taxon>Bacillales</taxon>
        <taxon>Bacillaceae</taxon>
        <taxon>Bacillus</taxon>
        <taxon>Bacillus cereus group</taxon>
    </lineage>
</organism>
<sequence length="174" mass="19163">MKRIVGVLSTGLLAGAMLFGGSSFEAHAAENEVKPYQVVTPGLDGSHKTIGFDEKVDFENYLKENPAPRNYEIKPLAPIHSNFYFDVDLQGTSFSINASKPYAVTDFWGVNDTVSSILTHPYGDHTVIYENFYGQGHALAIVNNGYYINLHNVPMGDGTRTWNDEISSAIVKSK</sequence>
<dbReference type="Gene3D" id="2.60.20.10">
    <property type="entry name" value="Crystallins"/>
    <property type="match status" value="1"/>
</dbReference>
<evidence type="ECO:0000313" key="3">
    <source>
        <dbReference type="Proteomes" id="UP000027822"/>
    </source>
</evidence>
<evidence type="ECO:0000256" key="1">
    <source>
        <dbReference type="SAM" id="SignalP"/>
    </source>
</evidence>
<gene>
    <name evidence="2" type="ORF">BAMA_04325</name>
</gene>
<name>A0A073K8X4_9BACI</name>
<proteinExistence type="predicted"/>
<feature type="signal peptide" evidence="1">
    <location>
        <begin position="1"/>
        <end position="28"/>
    </location>
</feature>
<dbReference type="EMBL" id="JOTN01000012">
    <property type="protein sequence ID" value="KEK18738.1"/>
    <property type="molecule type" value="Genomic_DNA"/>
</dbReference>
<dbReference type="OrthoDB" id="2990296at2"/>
<reference evidence="2 3" key="1">
    <citation type="submission" date="2014-06" db="EMBL/GenBank/DDBJ databases">
        <title>Draft genome sequence of Bacillus manliponensis JCM 15802 (MCCC 1A00708).</title>
        <authorList>
            <person name="Lai Q."/>
            <person name="Liu Y."/>
            <person name="Shao Z."/>
        </authorList>
    </citation>
    <scope>NUCLEOTIDE SEQUENCE [LARGE SCALE GENOMIC DNA]</scope>
    <source>
        <strain evidence="2 3">JCM 15802</strain>
    </source>
</reference>
<keyword evidence="3" id="KW-1185">Reference proteome</keyword>
<feature type="chain" id="PRO_5001690878" evidence="1">
    <location>
        <begin position="29"/>
        <end position="174"/>
    </location>
</feature>
<dbReference type="Proteomes" id="UP000027822">
    <property type="component" value="Unassembled WGS sequence"/>
</dbReference>
<dbReference type="AlphaFoldDB" id="A0A073K8X4"/>
<evidence type="ECO:0000313" key="2">
    <source>
        <dbReference type="EMBL" id="KEK18738.1"/>
    </source>
</evidence>
<dbReference type="RefSeq" id="WP_034640443.1">
    <property type="nucleotide sequence ID" value="NZ_CBCSJC010000059.1"/>
</dbReference>
<comment type="caution">
    <text evidence="2">The sequence shown here is derived from an EMBL/GenBank/DDBJ whole genome shotgun (WGS) entry which is preliminary data.</text>
</comment>